<accession>A0A520S065</accession>
<reference evidence="1 2" key="1">
    <citation type="submission" date="2019-02" db="EMBL/GenBank/DDBJ databases">
        <title>Prokaryotic population dynamics and viral predation in marine succession experiment using metagenomics: the confinement effect.</title>
        <authorList>
            <person name="Haro-Moreno J.M."/>
            <person name="Rodriguez-Valera F."/>
            <person name="Lopez-Perez M."/>
        </authorList>
    </citation>
    <scope>NUCLEOTIDE SEQUENCE [LARGE SCALE GENOMIC DNA]</scope>
    <source>
        <strain evidence="1">MED-G157</strain>
    </source>
</reference>
<dbReference type="AlphaFoldDB" id="A0A520S065"/>
<evidence type="ECO:0000313" key="2">
    <source>
        <dbReference type="Proteomes" id="UP000316199"/>
    </source>
</evidence>
<organism evidence="1 2">
    <name type="scientific">OM182 bacterium</name>
    <dbReference type="NCBI Taxonomy" id="2510334"/>
    <lineage>
        <taxon>Bacteria</taxon>
        <taxon>Pseudomonadati</taxon>
        <taxon>Pseudomonadota</taxon>
        <taxon>Gammaproteobacteria</taxon>
        <taxon>OMG group</taxon>
        <taxon>OM182 clade</taxon>
    </lineage>
</organism>
<evidence type="ECO:0000313" key="1">
    <source>
        <dbReference type="EMBL" id="RZO75814.1"/>
    </source>
</evidence>
<proteinExistence type="predicted"/>
<protein>
    <submittedName>
        <fullName evidence="1">Uncharacterized protein</fullName>
    </submittedName>
</protein>
<dbReference type="Proteomes" id="UP000316199">
    <property type="component" value="Unassembled WGS sequence"/>
</dbReference>
<comment type="caution">
    <text evidence="1">The sequence shown here is derived from an EMBL/GenBank/DDBJ whole genome shotgun (WGS) entry which is preliminary data.</text>
</comment>
<name>A0A520S065_9GAMM</name>
<dbReference type="EMBL" id="SHAG01000024">
    <property type="protein sequence ID" value="RZO75814.1"/>
    <property type="molecule type" value="Genomic_DNA"/>
</dbReference>
<sequence length="201" mass="22875">MRYNLLVNANETGRAPTSPIILRGPDFGPHMFLADQKLRLISIFDDLFYDRSDLDILSPSMRNHAVSMLNPLGFKQISGTVLEHSASRERCFIPKFHALGSSPFHITLYTPKNEDDFYILTPTQTACQIIDGYSHDLAFEKIETLVKKQPINLRKISDHLEKKKNCTHRLFASAIGELLSIQNTALKKEPLRSRRALGRIL</sequence>
<gene>
    <name evidence="1" type="ORF">EVA68_06030</name>
</gene>